<organism evidence="1 2">
    <name type="scientific">Nemania bipapillata</name>
    <dbReference type="NCBI Taxonomy" id="110536"/>
    <lineage>
        <taxon>Eukaryota</taxon>
        <taxon>Fungi</taxon>
        <taxon>Dikarya</taxon>
        <taxon>Ascomycota</taxon>
        <taxon>Pezizomycotina</taxon>
        <taxon>Sordariomycetes</taxon>
        <taxon>Xylariomycetidae</taxon>
        <taxon>Xylariales</taxon>
        <taxon>Xylariaceae</taxon>
        <taxon>Nemania</taxon>
    </lineage>
</organism>
<comment type="caution">
    <text evidence="1">The sequence shown here is derived from an EMBL/GenBank/DDBJ whole genome shotgun (WGS) entry which is preliminary data.</text>
</comment>
<dbReference type="Proteomes" id="UP001153334">
    <property type="component" value="Unassembled WGS sequence"/>
</dbReference>
<sequence length="529" mass="59343">MDGNGSHAKDKRSDSDAKSKDNTPTAANTPTDTNKSPRKRRKVNHGTLMLCDTAKSLPFIPLTSSPPGRRRHRILSVLFLSAAWARANFGRAFLQPVYTAADLDPDAKKPKGSNHAAARDESDTQPELSRNSIDRGTNAMVPPSFDSTNSQGTKPGFGPLTTQGNHLQLVSPSPVSGLQAVTSASNMNQLTGFSDAWLTAQNQFHDMHHYNPQYMLPQEVTHEFNLLNDFLNTSLLDESGNLTDEQSSLYRNQLQSGQADMVGFLGNPLPPSAMEAGSMLPPNADRNSTRKPNGTAPLDKTREFYLQAADPSGNDTPEARMQRVLRAKYDAGLLKPFNYIKGYARLSNYMDGHIAPSSKQKILRQLDRFRPKFREKVQGLTDMELVYVEMWFEKSLMEYDRVFASMAVPACCWRRSGEIFRGNKEMAELIHVPVERLRDGKISLHEVMTEDSLVRYWEEFGTIAFDPAHDTLLTACALKNPDDRSNDPTVNCCFSFMIRRDEHKMALIRTDPVLLRVYDTATWQHDNVK</sequence>
<reference evidence="1" key="1">
    <citation type="submission" date="2022-11" db="EMBL/GenBank/DDBJ databases">
        <title>Genome Sequence of Nemania bipapillata.</title>
        <authorList>
            <person name="Buettner E."/>
        </authorList>
    </citation>
    <scope>NUCLEOTIDE SEQUENCE</scope>
    <source>
        <strain evidence="1">CP14</strain>
    </source>
</reference>
<keyword evidence="2" id="KW-1185">Reference proteome</keyword>
<gene>
    <name evidence="1" type="ORF">ONZ43_g3892</name>
</gene>
<accession>A0ACC2IUQ5</accession>
<protein>
    <submittedName>
        <fullName evidence="1">Uncharacterized protein</fullName>
    </submittedName>
</protein>
<evidence type="ECO:0000313" key="2">
    <source>
        <dbReference type="Proteomes" id="UP001153334"/>
    </source>
</evidence>
<proteinExistence type="predicted"/>
<name>A0ACC2IUQ5_9PEZI</name>
<dbReference type="EMBL" id="JAPESX010000973">
    <property type="protein sequence ID" value="KAJ8118938.1"/>
    <property type="molecule type" value="Genomic_DNA"/>
</dbReference>
<evidence type="ECO:0000313" key="1">
    <source>
        <dbReference type="EMBL" id="KAJ8118938.1"/>
    </source>
</evidence>